<dbReference type="PANTHER" id="PTHR33395">
    <property type="entry name" value="TRANSCRIPTASE, PUTATIVE-RELATED-RELATED"/>
    <property type="match status" value="1"/>
</dbReference>
<evidence type="ECO:0000313" key="2">
    <source>
        <dbReference type="Proteomes" id="UP001623348"/>
    </source>
</evidence>
<accession>A0ABC9WN18</accession>
<proteinExistence type="predicted"/>
<gene>
    <name evidence="1" type="ORF">GRJ2_001151900</name>
</gene>
<dbReference type="AlphaFoldDB" id="A0ABC9WN18"/>
<sequence>MNKELLEELKGKKEVYRMWKKGLATWEEYRNIVRVCRDATRKAKAPLELKLARDVKDKEDFKYTSSKRKTRENAGSLLNGAGALVMEDTEKAELLNAFFASVCTAKAGPQESQTLEVGKKVWRKEDFPLVKEVRALEII</sequence>
<keyword evidence="2" id="KW-1185">Reference proteome</keyword>
<dbReference type="EMBL" id="BAAFJT010000003">
    <property type="protein sequence ID" value="GAB0186866.1"/>
    <property type="molecule type" value="Genomic_DNA"/>
</dbReference>
<reference evidence="1 2" key="1">
    <citation type="submission" date="2024-06" db="EMBL/GenBank/DDBJ databases">
        <title>The draft genome of Grus japonensis, version 3.</title>
        <authorList>
            <person name="Nabeshima K."/>
            <person name="Suzuki S."/>
            <person name="Onuma M."/>
        </authorList>
    </citation>
    <scope>NUCLEOTIDE SEQUENCE [LARGE SCALE GENOMIC DNA]</scope>
    <source>
        <strain evidence="1 2">451A</strain>
    </source>
</reference>
<dbReference type="Proteomes" id="UP001623348">
    <property type="component" value="Unassembled WGS sequence"/>
</dbReference>
<protein>
    <submittedName>
        <fullName evidence="1">Mitochondrial enolase superfamily member 1</fullName>
    </submittedName>
</protein>
<dbReference type="PANTHER" id="PTHR33395:SF22">
    <property type="entry name" value="REVERSE TRANSCRIPTASE DOMAIN-CONTAINING PROTEIN"/>
    <property type="match status" value="1"/>
</dbReference>
<name>A0ABC9WN18_GRUJA</name>
<organism evidence="1 2">
    <name type="scientific">Grus japonensis</name>
    <name type="common">Japanese crane</name>
    <name type="synonym">Red-crowned crane</name>
    <dbReference type="NCBI Taxonomy" id="30415"/>
    <lineage>
        <taxon>Eukaryota</taxon>
        <taxon>Metazoa</taxon>
        <taxon>Chordata</taxon>
        <taxon>Craniata</taxon>
        <taxon>Vertebrata</taxon>
        <taxon>Euteleostomi</taxon>
        <taxon>Archelosauria</taxon>
        <taxon>Archosauria</taxon>
        <taxon>Dinosauria</taxon>
        <taxon>Saurischia</taxon>
        <taxon>Theropoda</taxon>
        <taxon>Coelurosauria</taxon>
        <taxon>Aves</taxon>
        <taxon>Neognathae</taxon>
        <taxon>Neoaves</taxon>
        <taxon>Gruiformes</taxon>
        <taxon>Gruidae</taxon>
        <taxon>Grus</taxon>
    </lineage>
</organism>
<evidence type="ECO:0000313" key="1">
    <source>
        <dbReference type="EMBL" id="GAB0186866.1"/>
    </source>
</evidence>
<comment type="caution">
    <text evidence="1">The sequence shown here is derived from an EMBL/GenBank/DDBJ whole genome shotgun (WGS) entry which is preliminary data.</text>
</comment>